<evidence type="ECO:0008006" key="4">
    <source>
        <dbReference type="Google" id="ProtNLM"/>
    </source>
</evidence>
<evidence type="ECO:0000313" key="3">
    <source>
        <dbReference type="Proteomes" id="UP000049127"/>
    </source>
</evidence>
<reference evidence="2 3" key="1">
    <citation type="submission" date="2015-01" db="EMBL/GenBank/DDBJ databases">
        <authorList>
            <person name="Aslett A.Martin."/>
            <person name="De Silva Nishadi"/>
        </authorList>
    </citation>
    <scope>NUCLEOTIDE SEQUENCE [LARGE SCALE GENOMIC DNA]</scope>
    <source>
        <strain evidence="2 3">R28058</strain>
    </source>
</reference>
<feature type="transmembrane region" description="Helical" evidence="1">
    <location>
        <begin position="84"/>
        <end position="100"/>
    </location>
</feature>
<feature type="transmembrane region" description="Helical" evidence="1">
    <location>
        <begin position="6"/>
        <end position="24"/>
    </location>
</feature>
<proteinExistence type="predicted"/>
<sequence length="117" mass="13795">MNIRLFIMPITLILLGILLNLKIFHKIGGNGYASPFSKKSQETWLFAQQVAPKIMLKNGLILFLITIVFSMFHTVLKINNLEEIIYTISFIFLIITYELIESKLRKNFQIYRDERRQ</sequence>
<dbReference type="OrthoDB" id="3173919at2"/>
<evidence type="ECO:0000256" key="1">
    <source>
        <dbReference type="SAM" id="Phobius"/>
    </source>
</evidence>
<name>A0A0C7QS72_PARSO</name>
<keyword evidence="1" id="KW-1133">Transmembrane helix</keyword>
<dbReference type="Proteomes" id="UP000049127">
    <property type="component" value="Unassembled WGS sequence"/>
</dbReference>
<dbReference type="InterPro" id="IPR025962">
    <property type="entry name" value="SdpI/YhfL"/>
</dbReference>
<keyword evidence="1" id="KW-0472">Membrane</keyword>
<protein>
    <recommendedName>
        <fullName evidence="4">SdpI/YhfL family protein</fullName>
    </recommendedName>
</protein>
<dbReference type="EMBL" id="CEKZ01000003">
    <property type="protein sequence ID" value="CEQ03542.1"/>
    <property type="molecule type" value="Genomic_DNA"/>
</dbReference>
<organism evidence="2 3">
    <name type="scientific">Paraclostridium sordellii</name>
    <name type="common">Clostridium sordellii</name>
    <dbReference type="NCBI Taxonomy" id="1505"/>
    <lineage>
        <taxon>Bacteria</taxon>
        <taxon>Bacillati</taxon>
        <taxon>Bacillota</taxon>
        <taxon>Clostridia</taxon>
        <taxon>Peptostreptococcales</taxon>
        <taxon>Peptostreptococcaceae</taxon>
        <taxon>Paraclostridium</taxon>
    </lineage>
</organism>
<accession>A0A0C7QS72</accession>
<keyword evidence="1" id="KW-0812">Transmembrane</keyword>
<gene>
    <name evidence="2" type="ORF">R28058_12751</name>
</gene>
<dbReference type="Pfam" id="PF13630">
    <property type="entry name" value="SdpI"/>
    <property type="match status" value="1"/>
</dbReference>
<dbReference type="AlphaFoldDB" id="A0A0C7QS72"/>
<evidence type="ECO:0000313" key="2">
    <source>
        <dbReference type="EMBL" id="CEQ03542.1"/>
    </source>
</evidence>
<feature type="transmembrane region" description="Helical" evidence="1">
    <location>
        <begin position="59"/>
        <end position="78"/>
    </location>
</feature>